<organism evidence="2 3">
    <name type="scientific">Vairimorpha ceranae</name>
    <dbReference type="NCBI Taxonomy" id="40302"/>
    <lineage>
        <taxon>Eukaryota</taxon>
        <taxon>Fungi</taxon>
        <taxon>Fungi incertae sedis</taxon>
        <taxon>Microsporidia</taxon>
        <taxon>Nosematidae</taxon>
        <taxon>Vairimorpha</taxon>
    </lineage>
</organism>
<protein>
    <submittedName>
        <fullName evidence="2">Ubiquitin conjugating enzyme e2</fullName>
    </submittedName>
</protein>
<keyword evidence="3" id="KW-1185">Reference proteome</keyword>
<evidence type="ECO:0000259" key="1">
    <source>
        <dbReference type="PROSITE" id="PS50127"/>
    </source>
</evidence>
<dbReference type="SUPFAM" id="SSF54495">
    <property type="entry name" value="UBC-like"/>
    <property type="match status" value="1"/>
</dbReference>
<gene>
    <name evidence="2" type="ORF">AAJ76_2600024453</name>
</gene>
<comment type="caution">
    <text evidence="2">The sequence shown here is derived from an EMBL/GenBank/DDBJ whole genome shotgun (WGS) entry which is preliminary data.</text>
</comment>
<dbReference type="PANTHER" id="PTHR24068">
    <property type="entry name" value="UBIQUITIN-CONJUGATING ENZYME E2"/>
    <property type="match status" value="1"/>
</dbReference>
<dbReference type="Proteomes" id="UP000034350">
    <property type="component" value="Unassembled WGS sequence"/>
</dbReference>
<dbReference type="VEuPathDB" id="MicrosporidiaDB:G9O61_00g019410"/>
<name>A0A0F9WEQ2_9MICR</name>
<proteinExistence type="predicted"/>
<dbReference type="InterPro" id="IPR016135">
    <property type="entry name" value="UBQ-conjugating_enzyme/RWD"/>
</dbReference>
<dbReference type="Gene3D" id="3.10.110.10">
    <property type="entry name" value="Ubiquitin Conjugating Enzyme"/>
    <property type="match status" value="1"/>
</dbReference>
<dbReference type="Pfam" id="PF00179">
    <property type="entry name" value="UQ_con"/>
    <property type="match status" value="1"/>
</dbReference>
<sequence>MVLSFCEFRIKNELTSLVLLENTSYTISYSPPIINYVMYIKSGLYKNRSLSFTISFPQEYPFASPKIKCNTKIFHPSIDEEGNTCLEILRLNWKCTYGIQNIFINLYTIFINLDCDTPLNTEAGDLMIRNWDEFVSKVNTYK</sequence>
<dbReference type="PROSITE" id="PS50127">
    <property type="entry name" value="UBC_2"/>
    <property type="match status" value="1"/>
</dbReference>
<dbReference type="OMA" id="RICLNIT"/>
<dbReference type="InterPro" id="IPR000608">
    <property type="entry name" value="UBC"/>
</dbReference>
<dbReference type="SMART" id="SM00212">
    <property type="entry name" value="UBCc"/>
    <property type="match status" value="1"/>
</dbReference>
<evidence type="ECO:0000313" key="2">
    <source>
        <dbReference type="EMBL" id="KKO75270.1"/>
    </source>
</evidence>
<dbReference type="RefSeq" id="XP_024331012.1">
    <property type="nucleotide sequence ID" value="XM_024474828.1"/>
</dbReference>
<reference evidence="2 3" key="1">
    <citation type="journal article" date="2015" name="Environ. Microbiol.">
        <title>Genome analyses suggest the presence of polyploidy and recent human-driven expansions in eight global populations of the honeybee pathogen Nosema ceranae.</title>
        <authorList>
            <person name="Pelin A."/>
            <person name="Selman M."/>
            <person name="Aris-Brosou S."/>
            <person name="Farinelli L."/>
            <person name="Corradi N."/>
        </authorList>
    </citation>
    <scope>NUCLEOTIDE SEQUENCE [LARGE SCALE GENOMIC DNA]</scope>
    <source>
        <strain evidence="2 3">PA08 1199</strain>
    </source>
</reference>
<evidence type="ECO:0000313" key="3">
    <source>
        <dbReference type="Proteomes" id="UP000034350"/>
    </source>
</evidence>
<dbReference type="AlphaFoldDB" id="A0A0F9WEQ2"/>
<dbReference type="VEuPathDB" id="MicrosporidiaDB:AAJ76_2600024453"/>
<accession>A0A0F9WEQ2</accession>
<dbReference type="GeneID" id="36319756"/>
<dbReference type="CDD" id="cd23794">
    <property type="entry name" value="UBCc_UBE2F_UBE2M"/>
    <property type="match status" value="1"/>
</dbReference>
<dbReference type="VEuPathDB" id="MicrosporidiaDB:NCER_100313"/>
<dbReference type="OrthoDB" id="10249039at2759"/>
<dbReference type="EMBL" id="JPQZ01000026">
    <property type="protein sequence ID" value="KKO75270.1"/>
    <property type="molecule type" value="Genomic_DNA"/>
</dbReference>
<feature type="domain" description="UBC core" evidence="1">
    <location>
        <begin position="5"/>
        <end position="142"/>
    </location>
</feature>